<dbReference type="SUPFAM" id="SSF50249">
    <property type="entry name" value="Nucleic acid-binding proteins"/>
    <property type="match status" value="1"/>
</dbReference>
<keyword evidence="2" id="KW-0234">DNA repair</keyword>
<accession>A0ABN9YUJ3</accession>
<dbReference type="EMBL" id="CAUZLR010000007">
    <property type="protein sequence ID" value="CAK1246841.1"/>
    <property type="molecule type" value="Genomic_DNA"/>
</dbReference>
<dbReference type="GO" id="GO:0003677">
    <property type="term" value="F:DNA binding"/>
    <property type="evidence" value="ECO:0007669"/>
    <property type="project" value="UniProtKB-KW"/>
</dbReference>
<feature type="compositionally biased region" description="Polar residues" evidence="4">
    <location>
        <begin position="156"/>
        <end position="167"/>
    </location>
</feature>
<dbReference type="PANTHER" id="PTHR10302:SF27">
    <property type="entry name" value="SINGLE-STRANDED DNA-BINDING PROTEIN"/>
    <property type="match status" value="1"/>
</dbReference>
<dbReference type="Proteomes" id="UP001314261">
    <property type="component" value="Unassembled WGS sequence"/>
</dbReference>
<dbReference type="InterPro" id="IPR012340">
    <property type="entry name" value="NA-bd_OB-fold"/>
</dbReference>
<dbReference type="Pfam" id="PF00436">
    <property type="entry name" value="SSB"/>
    <property type="match status" value="1"/>
</dbReference>
<dbReference type="CDD" id="cd04496">
    <property type="entry name" value="SSB_OBF"/>
    <property type="match status" value="1"/>
</dbReference>
<keyword evidence="2" id="KW-0233">DNA recombination</keyword>
<dbReference type="Gene3D" id="2.40.50.140">
    <property type="entry name" value="Nucleic acid-binding proteins"/>
    <property type="match status" value="1"/>
</dbReference>
<evidence type="ECO:0000313" key="6">
    <source>
        <dbReference type="Proteomes" id="UP001314261"/>
    </source>
</evidence>
<name>A0ABN9YUJ3_9LACO</name>
<gene>
    <name evidence="5" type="ORF">R54839_PPFHFPJH_01165</name>
</gene>
<proteinExistence type="inferred from homology"/>
<feature type="region of interest" description="Disordered" evidence="4">
    <location>
        <begin position="107"/>
        <end position="176"/>
    </location>
</feature>
<organism evidence="5 6">
    <name type="scientific">Fructobacillus fructosus</name>
    <dbReference type="NCBI Taxonomy" id="1631"/>
    <lineage>
        <taxon>Bacteria</taxon>
        <taxon>Bacillati</taxon>
        <taxon>Bacillota</taxon>
        <taxon>Bacilli</taxon>
        <taxon>Lactobacillales</taxon>
        <taxon>Lactobacillaceae</taxon>
        <taxon>Fructobacillus</taxon>
    </lineage>
</organism>
<dbReference type="InterPro" id="IPR000424">
    <property type="entry name" value="Primosome_PriB/ssb"/>
</dbReference>
<dbReference type="HAMAP" id="MF_00984">
    <property type="entry name" value="SSB"/>
    <property type="match status" value="1"/>
</dbReference>
<comment type="subunit">
    <text evidence="2">Homotetramer.</text>
</comment>
<dbReference type="NCBIfam" id="TIGR00621">
    <property type="entry name" value="ssb"/>
    <property type="match status" value="1"/>
</dbReference>
<comment type="caution">
    <text evidence="2">Lacks conserved residue(s) required for the propagation of feature annotation.</text>
</comment>
<comment type="function">
    <text evidence="2">Plays an important role in DNA replication, recombination and repair. Binds to ssDNA and to an array of partner proteins to recruit them to their sites of action during DNA metabolism.</text>
</comment>
<comment type="caution">
    <text evidence="5">The sequence shown here is derived from an EMBL/GenBank/DDBJ whole genome shotgun (WGS) entry which is preliminary data.</text>
</comment>
<dbReference type="PANTHER" id="PTHR10302">
    <property type="entry name" value="SINGLE-STRANDED DNA-BINDING PROTEIN"/>
    <property type="match status" value="1"/>
</dbReference>
<dbReference type="InterPro" id="IPR011344">
    <property type="entry name" value="ssDNA-bd"/>
</dbReference>
<keyword evidence="6" id="KW-1185">Reference proteome</keyword>
<keyword evidence="2" id="KW-0235">DNA replication</keyword>
<evidence type="ECO:0000256" key="3">
    <source>
        <dbReference type="RuleBase" id="RU000524"/>
    </source>
</evidence>
<dbReference type="RefSeq" id="WP_010690390.1">
    <property type="nucleotide sequence ID" value="NZ_CAUZLK010000006.1"/>
</dbReference>
<reference evidence="5 6" key="1">
    <citation type="submission" date="2023-10" db="EMBL/GenBank/DDBJ databases">
        <authorList>
            <person name="Botero Cardona J."/>
        </authorList>
    </citation>
    <scope>NUCLEOTIDE SEQUENCE [LARGE SCALE GENOMIC DNA]</scope>
    <source>
        <strain evidence="5 6">R-54839</strain>
    </source>
</reference>
<feature type="short sequence motif" description="Important for interaction with partner proteins" evidence="2">
    <location>
        <begin position="171"/>
        <end position="176"/>
    </location>
</feature>
<evidence type="ECO:0000256" key="4">
    <source>
        <dbReference type="SAM" id="MobiDB-lite"/>
    </source>
</evidence>
<evidence type="ECO:0000313" key="5">
    <source>
        <dbReference type="EMBL" id="CAK1246841.1"/>
    </source>
</evidence>
<sequence length="176" mass="19051">MINRVVLIGRLTRDVELRYTQSGVAVGSFTLAVNRNFTNANGDREADFINAVIWRKAAENFANFTGKGALVAIEGRLQTRNYENNAGQRVYVTEVSVDNFSLLESKADSERRRAQNGSADQGQNGSFGGNNNYGSAAADPFASNSQSNNQTSGQNANPFAANTNSEIDISDDDLPF</sequence>
<keyword evidence="1 2" id="KW-0238">DNA-binding</keyword>
<evidence type="ECO:0000256" key="1">
    <source>
        <dbReference type="ARBA" id="ARBA00023125"/>
    </source>
</evidence>
<keyword evidence="2" id="KW-0227">DNA damage</keyword>
<evidence type="ECO:0000256" key="2">
    <source>
        <dbReference type="HAMAP-Rule" id="MF_00984"/>
    </source>
</evidence>
<protein>
    <recommendedName>
        <fullName evidence="2 3">Single-stranded DNA-binding protein</fullName>
        <shortName evidence="2">SSB</shortName>
    </recommendedName>
</protein>
<dbReference type="PROSITE" id="PS50935">
    <property type="entry name" value="SSB"/>
    <property type="match status" value="1"/>
</dbReference>
<feature type="compositionally biased region" description="Low complexity" evidence="4">
    <location>
        <begin position="143"/>
        <end position="155"/>
    </location>
</feature>
<feature type="compositionally biased region" description="Low complexity" evidence="4">
    <location>
        <begin position="121"/>
        <end position="135"/>
    </location>
</feature>